<dbReference type="GO" id="GO:0004359">
    <property type="term" value="F:glutaminase activity"/>
    <property type="evidence" value="ECO:0007669"/>
    <property type="project" value="UniProtKB-EC"/>
</dbReference>
<dbReference type="SUPFAM" id="SSF52317">
    <property type="entry name" value="Class I glutamine amidotransferase-like"/>
    <property type="match status" value="1"/>
</dbReference>
<dbReference type="GO" id="GO:0016740">
    <property type="term" value="F:transferase activity"/>
    <property type="evidence" value="ECO:0007669"/>
    <property type="project" value="UniProtKB-KW"/>
</dbReference>
<accession>Q0C9E0</accession>
<dbReference type="Pfam" id="PF13409">
    <property type="entry name" value="GST_N_2"/>
    <property type="match status" value="1"/>
</dbReference>
<evidence type="ECO:0000313" key="8">
    <source>
        <dbReference type="EMBL" id="EAU29885.1"/>
    </source>
</evidence>
<dbReference type="eggNOG" id="KOG3210">
    <property type="taxonomic scope" value="Eukaryota"/>
</dbReference>
<comment type="similarity">
    <text evidence="1">Belongs to the glutaminase PdxT/SNO family.</text>
</comment>
<dbReference type="SUPFAM" id="SSF47616">
    <property type="entry name" value="GST C-terminal domain-like"/>
    <property type="match status" value="1"/>
</dbReference>
<dbReference type="HAMAP" id="MF_01615">
    <property type="entry name" value="PdxT"/>
    <property type="match status" value="1"/>
</dbReference>
<keyword evidence="8" id="KW-0808">Transferase</keyword>
<dbReference type="EC" id="3.5.1.2" evidence="2"/>
<dbReference type="STRING" id="341663.Q0C9E0"/>
<dbReference type="VEuPathDB" id="FungiDB:ATEG_09694"/>
<dbReference type="Gene3D" id="1.20.1050.10">
    <property type="match status" value="1"/>
</dbReference>
<evidence type="ECO:0000259" key="7">
    <source>
        <dbReference type="Pfam" id="PF13409"/>
    </source>
</evidence>
<dbReference type="PROSITE" id="PS01236">
    <property type="entry name" value="PDXT_SNO_1"/>
    <property type="match status" value="1"/>
</dbReference>
<name>Q0C9E0_ASPTN</name>
<dbReference type="GO" id="GO:0005829">
    <property type="term" value="C:cytosol"/>
    <property type="evidence" value="ECO:0007669"/>
    <property type="project" value="TreeGrafter"/>
</dbReference>
<dbReference type="InterPro" id="IPR036282">
    <property type="entry name" value="Glutathione-S-Trfase_C_sf"/>
</dbReference>
<evidence type="ECO:0000256" key="6">
    <source>
        <dbReference type="ARBA" id="ARBA00049534"/>
    </source>
</evidence>
<dbReference type="PANTHER" id="PTHR31559">
    <property type="entry name" value="PYRIDOXAL 5'-PHOSPHATE SYNTHASE SUBUNIT SNO"/>
    <property type="match status" value="1"/>
</dbReference>
<dbReference type="Gene3D" id="3.40.50.880">
    <property type="match status" value="1"/>
</dbReference>
<dbReference type="InterPro" id="IPR029062">
    <property type="entry name" value="Class_I_gatase-like"/>
</dbReference>
<dbReference type="SUPFAM" id="SSF52833">
    <property type="entry name" value="Thioredoxin-like"/>
    <property type="match status" value="1"/>
</dbReference>
<evidence type="ECO:0000256" key="2">
    <source>
        <dbReference type="ARBA" id="ARBA00012918"/>
    </source>
</evidence>
<dbReference type="GO" id="GO:0016829">
    <property type="term" value="F:lyase activity"/>
    <property type="evidence" value="ECO:0007669"/>
    <property type="project" value="UniProtKB-KW"/>
</dbReference>
<dbReference type="InterPro" id="IPR004045">
    <property type="entry name" value="Glutathione_S-Trfase_N"/>
</dbReference>
<dbReference type="Pfam" id="PF13410">
    <property type="entry name" value="GST_C_2"/>
    <property type="match status" value="1"/>
</dbReference>
<keyword evidence="3" id="KW-0378">Hydrolase</keyword>
<dbReference type="InterPro" id="IPR002161">
    <property type="entry name" value="PdxT/SNO"/>
</dbReference>
<proteinExistence type="inferred from homology"/>
<keyword evidence="5" id="KW-0456">Lyase</keyword>
<evidence type="ECO:0000256" key="3">
    <source>
        <dbReference type="ARBA" id="ARBA00022801"/>
    </source>
</evidence>
<organism evidence="8 9">
    <name type="scientific">Aspergillus terreus (strain NIH 2624 / FGSC A1156)</name>
    <dbReference type="NCBI Taxonomy" id="341663"/>
    <lineage>
        <taxon>Eukaryota</taxon>
        <taxon>Fungi</taxon>
        <taxon>Dikarya</taxon>
        <taxon>Ascomycota</taxon>
        <taxon>Pezizomycotina</taxon>
        <taxon>Eurotiomycetes</taxon>
        <taxon>Eurotiomycetidae</taxon>
        <taxon>Eurotiales</taxon>
        <taxon>Aspergillaceae</taxon>
        <taxon>Aspergillus</taxon>
        <taxon>Aspergillus subgen. Circumdati</taxon>
    </lineage>
</organism>
<comment type="catalytic activity">
    <reaction evidence="6">
        <text>L-glutamine + H2O = L-glutamate + NH4(+)</text>
        <dbReference type="Rhea" id="RHEA:15889"/>
        <dbReference type="ChEBI" id="CHEBI:15377"/>
        <dbReference type="ChEBI" id="CHEBI:28938"/>
        <dbReference type="ChEBI" id="CHEBI:29985"/>
        <dbReference type="ChEBI" id="CHEBI:58359"/>
        <dbReference type="EC" id="3.5.1.2"/>
    </reaction>
</comment>
<sequence>MAQQQDTPEFRLIGTFTRYSSWTARVETVLEYFQIPYTAETVQLSDARKVSKSGLIPLLESRSLGANIRINDSLAICEFLAESCPDLHLWPRDRQLRALARSAAAEMHSGFQTIRSTYHSNFIARYTGNIPITEQGRKEIDRLLTLWDESRKFTKARLAQLGEKDEGFLFGNFSIADAFFWPVLWRFRTYELPLDTAGDDALAWMATMWNDPAMRRLSSSYYRQAERPESRIAHYDDIFRGHEDIQRWNFARENHLTHRLTTFCRSAMSVTVGVLALQGAFYEHIQLLKQAAAGWSHSSQWDFIEVRTPQELERCDALILPGGESTTMSLVAARSNLLEPLREFVKVHRKPTWGTCAGLILLAESANRTKKGGQELIGGLDVRVNRNHFGRQTESFQAPLELPFLNTPGQEEASFPAVFIRAPVVEKVLPHHEGIQTGEVERDETIVAPSKSAKDAAARDAMATDVEVLATLPGRAAKLVASQGTAINPEKEAGDIVAVRQGNVFGTSFHPELTGDARIHSWWLRQVEESVKRRREIERR</sequence>
<dbReference type="Gene3D" id="3.40.30.10">
    <property type="entry name" value="Glutaredoxin"/>
    <property type="match status" value="1"/>
</dbReference>
<reference evidence="9" key="1">
    <citation type="submission" date="2005-09" db="EMBL/GenBank/DDBJ databases">
        <title>Annotation of the Aspergillus terreus NIH2624 genome.</title>
        <authorList>
            <person name="Birren B.W."/>
            <person name="Lander E.S."/>
            <person name="Galagan J.E."/>
            <person name="Nusbaum C."/>
            <person name="Devon K."/>
            <person name="Henn M."/>
            <person name="Ma L.-J."/>
            <person name="Jaffe D.B."/>
            <person name="Butler J."/>
            <person name="Alvarez P."/>
            <person name="Gnerre S."/>
            <person name="Grabherr M."/>
            <person name="Kleber M."/>
            <person name="Mauceli E.W."/>
            <person name="Brockman W."/>
            <person name="Rounsley S."/>
            <person name="Young S.K."/>
            <person name="LaButti K."/>
            <person name="Pushparaj V."/>
            <person name="DeCaprio D."/>
            <person name="Crawford M."/>
            <person name="Koehrsen M."/>
            <person name="Engels R."/>
            <person name="Montgomery P."/>
            <person name="Pearson M."/>
            <person name="Howarth C."/>
            <person name="Larson L."/>
            <person name="Luoma S."/>
            <person name="White J."/>
            <person name="Alvarado L."/>
            <person name="Kodira C.D."/>
            <person name="Zeng Q."/>
            <person name="Oleary S."/>
            <person name="Yandava C."/>
            <person name="Denning D.W."/>
            <person name="Nierman W.C."/>
            <person name="Milne T."/>
            <person name="Madden K."/>
        </authorList>
    </citation>
    <scope>NUCLEOTIDE SEQUENCE [LARGE SCALE GENOMIC DNA]</scope>
    <source>
        <strain evidence="9">NIH 2624 / FGSC A1156</strain>
    </source>
</reference>
<dbReference type="NCBIfam" id="TIGR03800">
    <property type="entry name" value="PLP_synth_Pdx2"/>
    <property type="match status" value="1"/>
</dbReference>
<feature type="domain" description="GST N-terminal" evidence="7">
    <location>
        <begin position="19"/>
        <end position="82"/>
    </location>
</feature>
<dbReference type="GeneID" id="4354352"/>
<dbReference type="Pfam" id="PF01174">
    <property type="entry name" value="SNO"/>
    <property type="match status" value="2"/>
</dbReference>
<keyword evidence="4 8" id="KW-0315">Glutamine amidotransferase</keyword>
<dbReference type="HOGENOM" id="CLU_504291_0_0_1"/>
<gene>
    <name evidence="8" type="ORF">ATEG_09694</name>
</gene>
<dbReference type="Proteomes" id="UP000007963">
    <property type="component" value="Unassembled WGS sequence"/>
</dbReference>
<protein>
    <recommendedName>
        <fullName evidence="2">glutaminase</fullName>
        <ecNumber evidence="2">3.5.1.2</ecNumber>
    </recommendedName>
</protein>
<dbReference type="RefSeq" id="XP_001218316.1">
    <property type="nucleotide sequence ID" value="XM_001218315.1"/>
</dbReference>
<dbReference type="GO" id="GO:1903600">
    <property type="term" value="C:glutaminase complex"/>
    <property type="evidence" value="ECO:0007669"/>
    <property type="project" value="TreeGrafter"/>
</dbReference>
<dbReference type="InterPro" id="IPR021196">
    <property type="entry name" value="PdxT/SNO_CS"/>
</dbReference>
<dbReference type="PANTHER" id="PTHR31559:SF0">
    <property type="entry name" value="PYRIDOXAL 5'-PHOSPHATE SYNTHASE SUBUNIT SNO1-RELATED"/>
    <property type="match status" value="1"/>
</dbReference>
<dbReference type="OrthoDB" id="2039at2759"/>
<evidence type="ECO:0000313" key="9">
    <source>
        <dbReference type="Proteomes" id="UP000007963"/>
    </source>
</evidence>
<dbReference type="PROSITE" id="PS51273">
    <property type="entry name" value="GATASE_TYPE_1"/>
    <property type="match status" value="1"/>
</dbReference>
<evidence type="ECO:0000256" key="4">
    <source>
        <dbReference type="ARBA" id="ARBA00022962"/>
    </source>
</evidence>
<dbReference type="CDD" id="cd01749">
    <property type="entry name" value="GATase1_PB"/>
    <property type="match status" value="1"/>
</dbReference>
<dbReference type="InterPro" id="IPR036249">
    <property type="entry name" value="Thioredoxin-like_sf"/>
</dbReference>
<evidence type="ECO:0000256" key="5">
    <source>
        <dbReference type="ARBA" id="ARBA00023239"/>
    </source>
</evidence>
<dbReference type="GO" id="GO:0008614">
    <property type="term" value="P:pyridoxine metabolic process"/>
    <property type="evidence" value="ECO:0007669"/>
    <property type="project" value="TreeGrafter"/>
</dbReference>
<dbReference type="PROSITE" id="PS51130">
    <property type="entry name" value="PDXT_SNO_2"/>
    <property type="match status" value="1"/>
</dbReference>
<dbReference type="GO" id="GO:0042823">
    <property type="term" value="P:pyridoxal phosphate biosynthetic process"/>
    <property type="evidence" value="ECO:0007669"/>
    <property type="project" value="InterPro"/>
</dbReference>
<evidence type="ECO:0000256" key="1">
    <source>
        <dbReference type="ARBA" id="ARBA00008345"/>
    </source>
</evidence>
<dbReference type="AlphaFoldDB" id="Q0C9E0"/>
<dbReference type="EMBL" id="CH476608">
    <property type="protein sequence ID" value="EAU29885.1"/>
    <property type="molecule type" value="Genomic_DNA"/>
</dbReference>